<protein>
    <recommendedName>
        <fullName evidence="5">Secreted protein</fullName>
    </recommendedName>
</protein>
<dbReference type="Proteomes" id="UP000000673">
    <property type="component" value="Unassembled WGS sequence"/>
</dbReference>
<reference evidence="3" key="4">
    <citation type="submission" date="2015-06" db="UniProtKB">
        <authorList>
            <consortium name="EnsemblMetazoa"/>
        </authorList>
    </citation>
    <scope>IDENTIFICATION</scope>
</reference>
<dbReference type="VEuPathDB" id="VectorBase:ADAC008239"/>
<evidence type="ECO:0000256" key="1">
    <source>
        <dbReference type="SAM" id="SignalP"/>
    </source>
</evidence>
<name>W5JBK8_ANODA</name>
<proteinExistence type="predicted"/>
<evidence type="ECO:0000313" key="2">
    <source>
        <dbReference type="EMBL" id="ETN60149.1"/>
    </source>
</evidence>
<dbReference type="EMBL" id="ADMH02001967">
    <property type="protein sequence ID" value="ETN60149.1"/>
    <property type="molecule type" value="Genomic_DNA"/>
</dbReference>
<dbReference type="AlphaFoldDB" id="W5JBK8"/>
<dbReference type="EnsemblMetazoa" id="ADAC008239-RA">
    <property type="protein sequence ID" value="ADAC008239-PA"/>
    <property type="gene ID" value="ADAC008239"/>
</dbReference>
<reference evidence="2" key="2">
    <citation type="submission" date="2010-05" db="EMBL/GenBank/DDBJ databases">
        <authorList>
            <person name="Almeida L.G."/>
            <person name="Nicolas M.F."/>
            <person name="Souza R.C."/>
            <person name="Vasconcelos A.T.R."/>
        </authorList>
    </citation>
    <scope>NUCLEOTIDE SEQUENCE</scope>
</reference>
<evidence type="ECO:0000313" key="3">
    <source>
        <dbReference type="EnsemblMetazoa" id="ADAC008239-PA"/>
    </source>
</evidence>
<dbReference type="VEuPathDB" id="VectorBase:ADAR2_010396"/>
<keyword evidence="4" id="KW-1185">Reference proteome</keyword>
<evidence type="ECO:0000313" key="4">
    <source>
        <dbReference type="Proteomes" id="UP000000673"/>
    </source>
</evidence>
<organism evidence="2">
    <name type="scientific">Anopheles darlingi</name>
    <name type="common">Mosquito</name>
    <dbReference type="NCBI Taxonomy" id="43151"/>
    <lineage>
        <taxon>Eukaryota</taxon>
        <taxon>Metazoa</taxon>
        <taxon>Ecdysozoa</taxon>
        <taxon>Arthropoda</taxon>
        <taxon>Hexapoda</taxon>
        <taxon>Insecta</taxon>
        <taxon>Pterygota</taxon>
        <taxon>Neoptera</taxon>
        <taxon>Endopterygota</taxon>
        <taxon>Diptera</taxon>
        <taxon>Nematocera</taxon>
        <taxon>Culicoidea</taxon>
        <taxon>Culicidae</taxon>
        <taxon>Anophelinae</taxon>
        <taxon>Anopheles</taxon>
    </lineage>
</organism>
<sequence length="128" mass="13524">MSVRRLKTMKTGALLLTLLVLAPLATIVSGAASSKLGKLSPEEALTKEQVLKNNMIPEQEEAIAPDAIGVGVAGSIKPKPTMSPINAPTVMPKDTTGFSKECKLWRISLLFGHFDAPCNPTESVPKAA</sequence>
<reference evidence="2" key="3">
    <citation type="journal article" date="2013" name="Nucleic Acids Res.">
        <title>The genome of Anopheles darlingi, the main neotropical malaria vector.</title>
        <authorList>
            <person name="Marinotti O."/>
            <person name="Cerqueira G.C."/>
            <person name="de Almeida L.G."/>
            <person name="Ferro M.I."/>
            <person name="Loreto E.L."/>
            <person name="Zaha A."/>
            <person name="Teixeira S.M."/>
            <person name="Wespiser A.R."/>
            <person name="Almeida E Silva A."/>
            <person name="Schlindwein A.D."/>
            <person name="Pacheco A.C."/>
            <person name="Silva A.L."/>
            <person name="Graveley B.R."/>
            <person name="Walenz B.P."/>
            <person name="Lima Bde A."/>
            <person name="Ribeiro C.A."/>
            <person name="Nunes-Silva C.G."/>
            <person name="de Carvalho C.R."/>
            <person name="Soares C.M."/>
            <person name="de Menezes C.B."/>
            <person name="Matiolli C."/>
            <person name="Caffrey D."/>
            <person name="Araujo D.A."/>
            <person name="de Oliveira D.M."/>
            <person name="Golenbock D."/>
            <person name="Grisard E.C."/>
            <person name="Fantinatti-Garboggini F."/>
            <person name="de Carvalho F.M."/>
            <person name="Barcellos F.G."/>
            <person name="Prosdocimi F."/>
            <person name="May G."/>
            <person name="Azevedo Junior G.M."/>
            <person name="Guimaraes G.M."/>
            <person name="Goldman G.H."/>
            <person name="Padilha I.Q."/>
            <person name="Batista Jda S."/>
            <person name="Ferro J.A."/>
            <person name="Ribeiro J.M."/>
            <person name="Fietto J.L."/>
            <person name="Dabbas K.M."/>
            <person name="Cerdeira L."/>
            <person name="Agnez-Lima L.F."/>
            <person name="Brocchi M."/>
            <person name="de Carvalho M.O."/>
            <person name="Teixeira Mde M."/>
            <person name="Diniz Maia Mde M."/>
            <person name="Goldman M.H."/>
            <person name="Cruz Schneider M.P."/>
            <person name="Felipe M.S."/>
            <person name="Hungria M."/>
            <person name="Nicolas M.F."/>
            <person name="Pereira M."/>
            <person name="Montes M.A."/>
            <person name="Cantao M.E."/>
            <person name="Vincentz M."/>
            <person name="Rafael M.S."/>
            <person name="Silverman N."/>
            <person name="Stoco P.H."/>
            <person name="Souza R.C."/>
            <person name="Vicentini R."/>
            <person name="Gazzinelli R.T."/>
            <person name="Neves Rde O."/>
            <person name="Silva R."/>
            <person name="Astolfi-Filho S."/>
            <person name="Maciel T.E."/>
            <person name="Urmenyi T.P."/>
            <person name="Tadei W.P."/>
            <person name="Camargo E.P."/>
            <person name="de Vasconcelos A.T."/>
        </authorList>
    </citation>
    <scope>NUCLEOTIDE SEQUENCE</scope>
</reference>
<keyword evidence="1" id="KW-0732">Signal</keyword>
<accession>W5JBK8</accession>
<dbReference type="HOGENOM" id="CLU_1961409_0_0_1"/>
<reference evidence="2 4" key="1">
    <citation type="journal article" date="2010" name="BMC Genomics">
        <title>Combination of measures distinguishes pre-miRNAs from other stem-loops in the genome of the newly sequenced Anopheles darlingi.</title>
        <authorList>
            <person name="Mendes N.D."/>
            <person name="Freitas A.T."/>
            <person name="Vasconcelos A.T."/>
            <person name="Sagot M.F."/>
        </authorList>
    </citation>
    <scope>NUCLEOTIDE SEQUENCE</scope>
</reference>
<evidence type="ECO:0008006" key="5">
    <source>
        <dbReference type="Google" id="ProtNLM"/>
    </source>
</evidence>
<feature type="signal peptide" evidence="1">
    <location>
        <begin position="1"/>
        <end position="30"/>
    </location>
</feature>
<gene>
    <name evidence="2" type="ORF">AND_008239</name>
</gene>
<feature type="chain" id="PRO_5010155158" description="Secreted protein" evidence="1">
    <location>
        <begin position="31"/>
        <end position="128"/>
    </location>
</feature>